<dbReference type="Pfam" id="PF04717">
    <property type="entry name" value="Phage_base_V"/>
    <property type="match status" value="1"/>
</dbReference>
<organism evidence="2 3">
    <name type="scientific">Saccharicrinis fermentans DSM 9555 = JCM 21142</name>
    <dbReference type="NCBI Taxonomy" id="869213"/>
    <lineage>
        <taxon>Bacteria</taxon>
        <taxon>Pseudomonadati</taxon>
        <taxon>Bacteroidota</taxon>
        <taxon>Bacteroidia</taxon>
        <taxon>Marinilabiliales</taxon>
        <taxon>Marinilabiliaceae</taxon>
        <taxon>Saccharicrinis</taxon>
    </lineage>
</organism>
<gene>
    <name evidence="2" type="ORF">JCM21142_104504</name>
</gene>
<dbReference type="STRING" id="869213.GCA_000517085_03882"/>
<proteinExistence type="predicted"/>
<evidence type="ECO:0000259" key="1">
    <source>
        <dbReference type="Pfam" id="PF04717"/>
    </source>
</evidence>
<dbReference type="eggNOG" id="COG3501">
    <property type="taxonomic scope" value="Bacteria"/>
</dbReference>
<keyword evidence="3" id="KW-1185">Reference proteome</keyword>
<evidence type="ECO:0000313" key="2">
    <source>
        <dbReference type="EMBL" id="GAF05753.1"/>
    </source>
</evidence>
<dbReference type="AlphaFoldDB" id="W7YE52"/>
<feature type="domain" description="Gp5/Type VI secretion system Vgr protein OB-fold" evidence="1">
    <location>
        <begin position="232"/>
        <end position="266"/>
    </location>
</feature>
<comment type="caution">
    <text evidence="2">The sequence shown here is derived from an EMBL/GenBank/DDBJ whole genome shotgun (WGS) entry which is preliminary data.</text>
</comment>
<accession>W7YE52</accession>
<dbReference type="OrthoDB" id="1907165at2"/>
<dbReference type="SUPFAM" id="SSF69255">
    <property type="entry name" value="gp5 N-terminal domain-like"/>
    <property type="match status" value="1"/>
</dbReference>
<dbReference type="SUPFAM" id="SSF69279">
    <property type="entry name" value="Phage tail proteins"/>
    <property type="match status" value="1"/>
</dbReference>
<name>W7YE52_9BACT</name>
<protein>
    <recommendedName>
        <fullName evidence="1">Gp5/Type VI secretion system Vgr protein OB-fold domain-containing protein</fullName>
    </recommendedName>
</protein>
<dbReference type="Proteomes" id="UP000019402">
    <property type="component" value="Unassembled WGS sequence"/>
</dbReference>
<sequence>MGLKGSVHNNVVIISYAARYKETSYGFMSRLAALCGDWFYYDGKKLVLGNPRIENDTRAAFDMEISEIQISASVGNLKTEHYDYDATENDYKEDAPVSNIDGINSYMRVAKDRNDAFFPNASKLPTDRFMVDENDIMAQMRATFSRNYSKMSVMNAKSNTCAIRLGELVTTRLPESLQQDVGPDLGRYRVIEINHEIDKEGIYSNHFKGVAGMTESLPIDHIKQPVAFPEVATVVENEDPNTQGRVKVRFLWMSEDQSSNWIRVQAQNVGLLER</sequence>
<dbReference type="InterPro" id="IPR006531">
    <property type="entry name" value="Gp5/Vgr_OB"/>
</dbReference>
<evidence type="ECO:0000313" key="3">
    <source>
        <dbReference type="Proteomes" id="UP000019402"/>
    </source>
</evidence>
<dbReference type="EMBL" id="BAMD01000118">
    <property type="protein sequence ID" value="GAF05753.1"/>
    <property type="molecule type" value="Genomic_DNA"/>
</dbReference>
<dbReference type="RefSeq" id="WP_027473211.1">
    <property type="nucleotide sequence ID" value="NZ_BAMD01000118.1"/>
</dbReference>
<reference evidence="2" key="1">
    <citation type="journal article" date="2014" name="Genome Announc.">
        <title>Draft Genome Sequence of Cytophaga fermentans JCM 21142T, a Facultative Anaerobe Isolated from Marine Mud.</title>
        <authorList>
            <person name="Starns D."/>
            <person name="Oshima K."/>
            <person name="Suda W."/>
            <person name="Iino T."/>
            <person name="Yuki M."/>
            <person name="Inoue J."/>
            <person name="Kitamura K."/>
            <person name="Iida T."/>
            <person name="Darby A."/>
            <person name="Hattori M."/>
            <person name="Ohkuma M."/>
        </authorList>
    </citation>
    <scope>NUCLEOTIDE SEQUENCE [LARGE SCALE GENOMIC DNA]</scope>
    <source>
        <strain evidence="2">JCM 21142</strain>
    </source>
</reference>